<dbReference type="Pfam" id="PF05116">
    <property type="entry name" value="S6PP"/>
    <property type="match status" value="1"/>
</dbReference>
<dbReference type="InterPro" id="IPR023214">
    <property type="entry name" value="HAD_sf"/>
</dbReference>
<dbReference type="PANTHER" id="PTHR46039:SF5">
    <property type="entry name" value="SUCROSE-PHOSPHATE SYNTHASE 3-RELATED"/>
    <property type="match status" value="1"/>
</dbReference>
<dbReference type="Proteomes" id="UP000471501">
    <property type="component" value="Unassembled WGS sequence"/>
</dbReference>
<name>A0A6I4NYW2_9FLAO</name>
<sequence length="729" mass="83389">MNPKMAKLRISLINIHGLLKGSGLEIGRDADNGGQTKYVYELAEFLSKHENVAHVHLFTRLIDDPKLSSEYAVPIEIINEKLDIRRIPFLGKKYKPKEQLWEGLDTFVNGIVQHIKTHDIFPNWIHSHYGDAGYVASELSTILNIPFAHTGHSLGFHKKKKLIDSGISEEEIEKKFKFKQRIAAEEKTLELSEFIVTSTEQEIETYKPYKNFELGKYHAISPGIDTSKFVPYYHIEQDSVKQMEEEQRKYWVTETISKFLINPHKPFILALSRPDRHKNLHTLIEVYGKDKELQSIANLVIFAGIRKDITQMPESEKDVLTDLLLLMDKYDLYGKMAIPKKHDVVNEVSLIYRYAAEKRGVFVNLALHENFGLTVIESASSGLPVVVTKNGGPSEIIPTCQNGELVNPLDENEIKKALRNILTNESQWKYYSNNGAINIQKHYSWLSHVNQYIDYVNENLSLSSGSGNKKQHYPNINIDRLKRNVENLLVTDIDGTLIEPKLNNPGLKELKEYLINRTDKMAFALASGRNLTLVKKVIEEEKLPLPDFIICSVGTEIYYTNGKDYILDKGWATFLAGRWKREDIANRLKEIPWIRLQEEQAQNPYKISYYYDKEKYDHEQLISVLGPGWYKVNIIVSHGEFLDFIPKRASKGNAIKFLCRKWAIPLSSVIAAGDSGNDIDMFRGSIKGIIVGNRSSELDNYVTTKNIYVAKKSASSGILEGLKHYKIIK</sequence>
<dbReference type="InterPro" id="IPR001296">
    <property type="entry name" value="Glyco_trans_1"/>
</dbReference>
<evidence type="ECO:0000259" key="6">
    <source>
        <dbReference type="Pfam" id="PF00534"/>
    </source>
</evidence>
<dbReference type="EMBL" id="WSTB01000024">
    <property type="protein sequence ID" value="MWB96929.1"/>
    <property type="molecule type" value="Genomic_DNA"/>
</dbReference>
<dbReference type="Pfam" id="PF00862">
    <property type="entry name" value="GT-B_Sucrose_synth"/>
    <property type="match status" value="1"/>
</dbReference>
<dbReference type="SUPFAM" id="SSF56784">
    <property type="entry name" value="HAD-like"/>
    <property type="match status" value="1"/>
</dbReference>
<dbReference type="NCBIfam" id="TIGR01484">
    <property type="entry name" value="HAD-SF-IIB"/>
    <property type="match status" value="1"/>
</dbReference>
<keyword evidence="9" id="KW-0378">Hydrolase</keyword>
<comment type="similarity">
    <text evidence="1">Belongs to the glycosyltransferase 1 family.</text>
</comment>
<evidence type="ECO:0000313" key="10">
    <source>
        <dbReference type="Proteomes" id="UP000471501"/>
    </source>
</evidence>
<dbReference type="SFLD" id="SFLDS00003">
    <property type="entry name" value="Haloacid_Dehalogenase"/>
    <property type="match status" value="1"/>
</dbReference>
<dbReference type="InterPro" id="IPR000368">
    <property type="entry name" value="Sucrose_synth_GT-B1"/>
</dbReference>
<evidence type="ECO:0000259" key="8">
    <source>
        <dbReference type="Pfam" id="PF05116"/>
    </source>
</evidence>
<feature type="domain" description="Sucrose synthase first GT-B" evidence="7">
    <location>
        <begin position="10"/>
        <end position="225"/>
    </location>
</feature>
<dbReference type="InterPro" id="IPR036412">
    <property type="entry name" value="HAD-like_sf"/>
</dbReference>
<proteinExistence type="inferred from homology"/>
<protein>
    <recommendedName>
        <fullName evidence="2">sucrose-phosphate synthase</fullName>
        <ecNumber evidence="2">2.4.1.14</ecNumber>
    </recommendedName>
</protein>
<evidence type="ECO:0000256" key="4">
    <source>
        <dbReference type="ARBA" id="ARBA00022679"/>
    </source>
</evidence>
<organism evidence="9 10">
    <name type="scientific">Flavobacterium hydrocarbonoxydans</name>
    <dbReference type="NCBI Taxonomy" id="2683249"/>
    <lineage>
        <taxon>Bacteria</taxon>
        <taxon>Pseudomonadati</taxon>
        <taxon>Bacteroidota</taxon>
        <taxon>Flavobacteriia</taxon>
        <taxon>Flavobacteriales</taxon>
        <taxon>Flavobacteriaceae</taxon>
        <taxon>Flavobacterium</taxon>
    </lineage>
</organism>
<dbReference type="EC" id="2.4.1.14" evidence="2"/>
<dbReference type="InterPro" id="IPR006380">
    <property type="entry name" value="SPP-like_dom"/>
</dbReference>
<evidence type="ECO:0000256" key="2">
    <source>
        <dbReference type="ARBA" id="ARBA00012536"/>
    </source>
</evidence>
<comment type="caution">
    <text evidence="9">The sequence shown here is derived from an EMBL/GenBank/DDBJ whole genome shotgun (WGS) entry which is preliminary data.</text>
</comment>
<keyword evidence="3" id="KW-0328">Glycosyltransferase</keyword>
<dbReference type="SFLD" id="SFLDG01141">
    <property type="entry name" value="C2.B.1:_Sucrose_Phosphatase_Li"/>
    <property type="match status" value="1"/>
</dbReference>
<feature type="domain" description="Sucrose phosphatase-like" evidence="8">
    <location>
        <begin position="487"/>
        <end position="726"/>
    </location>
</feature>
<dbReference type="Gene3D" id="3.90.1070.10">
    <property type="match status" value="1"/>
</dbReference>
<dbReference type="GO" id="GO:0046524">
    <property type="term" value="F:sucrose-phosphate synthase activity"/>
    <property type="evidence" value="ECO:0007669"/>
    <property type="project" value="UniProtKB-EC"/>
</dbReference>
<accession>A0A6I4NYW2</accession>
<keyword evidence="10" id="KW-1185">Reference proteome</keyword>
<reference evidence="9 10" key="1">
    <citation type="submission" date="2019-12" db="EMBL/GenBank/DDBJ databases">
        <authorList>
            <person name="Kim Y.S."/>
        </authorList>
    </citation>
    <scope>NUCLEOTIDE SEQUENCE [LARGE SCALE GENOMIC DNA]</scope>
    <source>
        <strain evidence="9 10">GA093</strain>
    </source>
</reference>
<evidence type="ECO:0000256" key="1">
    <source>
        <dbReference type="ARBA" id="ARBA00006530"/>
    </source>
</evidence>
<dbReference type="Gene3D" id="3.40.50.1000">
    <property type="entry name" value="HAD superfamily/HAD-like"/>
    <property type="match status" value="1"/>
</dbReference>
<dbReference type="SFLD" id="SFLDG01140">
    <property type="entry name" value="C2.B:_Phosphomannomutase_and_P"/>
    <property type="match status" value="1"/>
</dbReference>
<dbReference type="PANTHER" id="PTHR46039">
    <property type="entry name" value="SUCROSE-PHOSPHATE SYNTHASE 3-RELATED"/>
    <property type="match status" value="1"/>
</dbReference>
<dbReference type="SUPFAM" id="SSF53756">
    <property type="entry name" value="UDP-Glycosyltransferase/glycogen phosphorylase"/>
    <property type="match status" value="1"/>
</dbReference>
<dbReference type="Pfam" id="PF00534">
    <property type="entry name" value="Glycos_transf_1"/>
    <property type="match status" value="1"/>
</dbReference>
<evidence type="ECO:0000256" key="5">
    <source>
        <dbReference type="ARBA" id="ARBA00047471"/>
    </source>
</evidence>
<dbReference type="GO" id="GO:0016791">
    <property type="term" value="F:phosphatase activity"/>
    <property type="evidence" value="ECO:0007669"/>
    <property type="project" value="UniProtKB-ARBA"/>
</dbReference>
<evidence type="ECO:0000259" key="7">
    <source>
        <dbReference type="Pfam" id="PF00862"/>
    </source>
</evidence>
<dbReference type="Gene3D" id="3.40.50.2000">
    <property type="entry name" value="Glycogen Phosphorylase B"/>
    <property type="match status" value="2"/>
</dbReference>
<gene>
    <name evidence="9" type="ORF">GON26_21420</name>
</gene>
<keyword evidence="4" id="KW-0808">Transferase</keyword>
<comment type="catalytic activity">
    <reaction evidence="5">
        <text>beta-D-fructose 6-phosphate + UDP-alpha-D-glucose = sucrose 6(F)-phosphate + UDP + H(+)</text>
        <dbReference type="Rhea" id="RHEA:22172"/>
        <dbReference type="ChEBI" id="CHEBI:15378"/>
        <dbReference type="ChEBI" id="CHEBI:57634"/>
        <dbReference type="ChEBI" id="CHEBI:57723"/>
        <dbReference type="ChEBI" id="CHEBI:58223"/>
        <dbReference type="ChEBI" id="CHEBI:58885"/>
        <dbReference type="EC" id="2.4.1.14"/>
    </reaction>
</comment>
<dbReference type="AlphaFoldDB" id="A0A6I4NYW2"/>
<dbReference type="InterPro" id="IPR044161">
    <property type="entry name" value="SPS"/>
</dbReference>
<dbReference type="InterPro" id="IPR006379">
    <property type="entry name" value="HAD-SF_hydro_IIB"/>
</dbReference>
<evidence type="ECO:0000256" key="3">
    <source>
        <dbReference type="ARBA" id="ARBA00022676"/>
    </source>
</evidence>
<feature type="domain" description="Glycosyl transferase family 1" evidence="6">
    <location>
        <begin position="255"/>
        <end position="435"/>
    </location>
</feature>
<evidence type="ECO:0000313" key="9">
    <source>
        <dbReference type="EMBL" id="MWB96929.1"/>
    </source>
</evidence>